<keyword evidence="1" id="KW-0472">Membrane</keyword>
<dbReference type="Proteomes" id="UP000092445">
    <property type="component" value="Unassembled WGS sequence"/>
</dbReference>
<dbReference type="VEuPathDB" id="VectorBase:GPAI040862"/>
<keyword evidence="3" id="KW-1185">Reference proteome</keyword>
<keyword evidence="1" id="KW-1133">Transmembrane helix</keyword>
<feature type="transmembrane region" description="Helical" evidence="1">
    <location>
        <begin position="51"/>
        <end position="72"/>
    </location>
</feature>
<organism evidence="2 3">
    <name type="scientific">Glossina pallidipes</name>
    <name type="common">Tsetse fly</name>
    <dbReference type="NCBI Taxonomy" id="7398"/>
    <lineage>
        <taxon>Eukaryota</taxon>
        <taxon>Metazoa</taxon>
        <taxon>Ecdysozoa</taxon>
        <taxon>Arthropoda</taxon>
        <taxon>Hexapoda</taxon>
        <taxon>Insecta</taxon>
        <taxon>Pterygota</taxon>
        <taxon>Neoptera</taxon>
        <taxon>Endopterygota</taxon>
        <taxon>Diptera</taxon>
        <taxon>Brachycera</taxon>
        <taxon>Muscomorpha</taxon>
        <taxon>Hippoboscoidea</taxon>
        <taxon>Glossinidae</taxon>
        <taxon>Glossina</taxon>
    </lineage>
</organism>
<sequence length="102" mass="11574">MKKDTYFKVIMQSFVQQFCVTTAPYLTSVLRWICFNSDRTLISMLLDVEGLHTFGLGVLSFLTFLQFVVIGLSDVSQLVTNGVFPVSNVTNYTDYCDNCFIC</sequence>
<proteinExistence type="predicted"/>
<reference evidence="2" key="2">
    <citation type="submission" date="2020-05" db="UniProtKB">
        <authorList>
            <consortium name="EnsemblMetazoa"/>
        </authorList>
    </citation>
    <scope>IDENTIFICATION</scope>
    <source>
        <strain evidence="2">IAEA</strain>
    </source>
</reference>
<accession>A0A1B0AC76</accession>
<protein>
    <submittedName>
        <fullName evidence="2">Uncharacterized protein</fullName>
    </submittedName>
</protein>
<name>A0A1B0AC76_GLOPL</name>
<evidence type="ECO:0000256" key="1">
    <source>
        <dbReference type="SAM" id="Phobius"/>
    </source>
</evidence>
<keyword evidence="1" id="KW-0812">Transmembrane</keyword>
<evidence type="ECO:0000313" key="3">
    <source>
        <dbReference type="Proteomes" id="UP000092445"/>
    </source>
</evidence>
<reference evidence="3" key="1">
    <citation type="submission" date="2014-03" db="EMBL/GenBank/DDBJ databases">
        <authorList>
            <person name="Aksoy S."/>
            <person name="Warren W."/>
            <person name="Wilson R.K."/>
        </authorList>
    </citation>
    <scope>NUCLEOTIDE SEQUENCE [LARGE SCALE GENOMIC DNA]</scope>
    <source>
        <strain evidence="3">IAEA</strain>
    </source>
</reference>
<dbReference type="EnsemblMetazoa" id="GPAI040862-RA">
    <property type="protein sequence ID" value="GPAI040862-PA"/>
    <property type="gene ID" value="GPAI040862"/>
</dbReference>
<dbReference type="AlphaFoldDB" id="A0A1B0AC76"/>
<evidence type="ECO:0000313" key="2">
    <source>
        <dbReference type="EnsemblMetazoa" id="GPAI040862-PA"/>
    </source>
</evidence>